<dbReference type="Proteomes" id="UP000315454">
    <property type="component" value="Unassembled WGS sequence"/>
</dbReference>
<evidence type="ECO:0000313" key="3">
    <source>
        <dbReference type="Proteomes" id="UP000315454"/>
    </source>
</evidence>
<evidence type="ECO:0000313" key="2">
    <source>
        <dbReference type="EMBL" id="TGH21041.1"/>
    </source>
</evidence>
<gene>
    <name evidence="2" type="ORF">ERJ68_06030</name>
</gene>
<proteinExistence type="predicted"/>
<protein>
    <submittedName>
        <fullName evidence="2">Uncharacterized protein</fullName>
    </submittedName>
</protein>
<dbReference type="EMBL" id="SRMN01000084">
    <property type="protein sequence ID" value="TGH21041.1"/>
    <property type="molecule type" value="Genomic_DNA"/>
</dbReference>
<evidence type="ECO:0000256" key="1">
    <source>
        <dbReference type="SAM" id="MobiDB-lite"/>
    </source>
</evidence>
<feature type="region of interest" description="Disordered" evidence="1">
    <location>
        <begin position="45"/>
        <end position="76"/>
    </location>
</feature>
<comment type="caution">
    <text evidence="2">The sequence shown here is derived from an EMBL/GenBank/DDBJ whole genome shotgun (WGS) entry which is preliminary data.</text>
</comment>
<sequence>MLYVEPIYLKASAGGLPTLIRVVVSDGRRIAMEPSLEEAIDSLLQRPPAALTPAGDGAVTPPQSPRDGSLAGSEAQ</sequence>
<reference evidence="2 3" key="1">
    <citation type="journal article" date="2019" name="mSystems">
        <title>Life at home and on the roam: Genomic adaptions reflect the dual lifestyle of an intracellular, facultative symbiont.</title>
        <authorList>
            <person name="Burgsdorf I."/>
        </authorList>
    </citation>
    <scope>NUCLEOTIDE SEQUENCE [LARGE SCALE GENOMIC DNA]</scope>
    <source>
        <strain evidence="2">277cI</strain>
    </source>
</reference>
<dbReference type="AlphaFoldDB" id="A0A524RT09"/>
<name>A0A524RT09_9CHRO</name>
<accession>A0A524RT09</accession>
<organism evidence="2 3">
    <name type="scientific">Aphanocapsa feldmannii 277cI</name>
    <dbReference type="NCBI Taxonomy" id="2507554"/>
    <lineage>
        <taxon>Bacteria</taxon>
        <taxon>Bacillati</taxon>
        <taxon>Cyanobacteriota</taxon>
        <taxon>Cyanophyceae</taxon>
        <taxon>Oscillatoriophycideae</taxon>
        <taxon>Chroococcales</taxon>
        <taxon>Microcystaceae</taxon>
        <taxon>Aphanocapsa</taxon>
    </lineage>
</organism>